<gene>
    <name evidence="5" type="primary">CAGE1</name>
</gene>
<accession>A0ABM4RG56</accession>
<evidence type="ECO:0000313" key="4">
    <source>
        <dbReference type="Proteomes" id="UP001652663"/>
    </source>
</evidence>
<feature type="coiled-coil region" evidence="1">
    <location>
        <begin position="703"/>
        <end position="737"/>
    </location>
</feature>
<protein>
    <submittedName>
        <fullName evidence="5">Cancer-associated gene 1 protein isoform X1</fullName>
    </submittedName>
</protein>
<name>A0ABM4RG56_BOSIN</name>
<dbReference type="Proteomes" id="UP001652663">
    <property type="component" value="Chromosome 23"/>
</dbReference>
<evidence type="ECO:0000259" key="3">
    <source>
        <dbReference type="Pfam" id="PF15066"/>
    </source>
</evidence>
<reference evidence="5" key="1">
    <citation type="submission" date="2025-08" db="UniProtKB">
        <authorList>
            <consortium name="RefSeq"/>
        </authorList>
    </citation>
    <scope>IDENTIFICATION</scope>
    <source>
        <tissue evidence="5">Blood</tissue>
    </source>
</reference>
<dbReference type="GeneID" id="109577327"/>
<dbReference type="InterPro" id="IPR052686">
    <property type="entry name" value="CAGE1_homolog"/>
</dbReference>
<dbReference type="InterPro" id="IPR029381">
    <property type="entry name" value="CAGE1_N"/>
</dbReference>
<dbReference type="PANTHER" id="PTHR36864:SF1">
    <property type="entry name" value="CANCER-ASSOCIATED GENE 1 PROTEIN"/>
    <property type="match status" value="1"/>
</dbReference>
<dbReference type="RefSeq" id="XP_070634538.1">
    <property type="nucleotide sequence ID" value="XM_070778437.1"/>
</dbReference>
<feature type="coiled-coil region" evidence="1">
    <location>
        <begin position="258"/>
        <end position="461"/>
    </location>
</feature>
<evidence type="ECO:0000313" key="5">
    <source>
        <dbReference type="RefSeq" id="XP_070634538.1"/>
    </source>
</evidence>
<sequence length="812" mass="93922">MDPGNVNIGNYSQNVLTQPIDTSISSLRQFEPLCQFHQTDSFNNEIAFQDLTESLSYTEEPELQHYVCDDAEDTNIQEDSFKEENPMGTSTFTHTDQFALECVRQPSRSPPLIHCSEETLKFMEMPLANSNAMESALNPSQSQDFVCEEEVHSDVEQPFYKENNFNLLDLRANYETEEIAGSSKGVQNSMDIPEMSVRHQKEVPEKGRWSPQMVSTWAPTGICWSDGASQEACLIPDAEQSLESLQPLEEDMALNEVLRKLKLANKEQETRIQDLEHRNTYLEKKVEELQMNTTKQHAFVDIINKLKEKVEELIEEKYRIKLEKNDTEKTLQSLHEILVTTQNHLQECRSEKETLQLEFKKLKGNYASLEERYMTQCMEMDSALSKKEEEIERLQQLKGELEKATSAALDLLKRERETREQEVLSLREEFQKRERKHLDERENLKSKLEKLVAQVQKVQFLSDSEKAKNAELQQQIDEDTKMTHSNLFPNHSPCEEGSANPPDMKRTSQPTSRILSLLALMVELLPHQDIINPDAEHFKENEKVSDMPQKLKSFHLKKKILDKEDSQDSAHSHSPSYEVLLLREDSEQNQQRGKAHGAKSRGNQLLKHKDKIAAFRQLLANEKSCQHQVPGVTEFDSKEAKNVRDVPVVLGAKLNQPHNLNEELDFLVIIDFLERVSKASQYGDIDGKLHQTEALPPRNLEKIAKLENLLETKEDHCNRLTEENDKYQRHLGNLINKLMFPKVTSYEEIIKCADQRLVISHSQIAHLEERNKQLEDLIRRSRERVRKPRPRSHPKPLTVMPVILEGNRNDLD</sequence>
<keyword evidence="1" id="KW-0175">Coiled coil</keyword>
<dbReference type="Pfam" id="PF15066">
    <property type="entry name" value="CAGE1"/>
    <property type="match status" value="1"/>
</dbReference>
<organism evidence="4 5">
    <name type="scientific">Bos indicus</name>
    <name type="common">Zebu</name>
    <dbReference type="NCBI Taxonomy" id="9915"/>
    <lineage>
        <taxon>Eukaryota</taxon>
        <taxon>Metazoa</taxon>
        <taxon>Chordata</taxon>
        <taxon>Craniata</taxon>
        <taxon>Vertebrata</taxon>
        <taxon>Euteleostomi</taxon>
        <taxon>Mammalia</taxon>
        <taxon>Eutheria</taxon>
        <taxon>Laurasiatheria</taxon>
        <taxon>Artiodactyla</taxon>
        <taxon>Ruminantia</taxon>
        <taxon>Pecora</taxon>
        <taxon>Bovidae</taxon>
        <taxon>Bovinae</taxon>
        <taxon>Bos</taxon>
    </lineage>
</organism>
<feature type="domain" description="Cancer-associated gene protein 1 N-terminal" evidence="3">
    <location>
        <begin position="4"/>
        <end position="456"/>
    </location>
</feature>
<dbReference type="PANTHER" id="PTHR36864">
    <property type="entry name" value="CANCER-ASSOCIATED GENE 1 PROTEIN"/>
    <property type="match status" value="1"/>
</dbReference>
<evidence type="ECO:0000256" key="2">
    <source>
        <dbReference type="SAM" id="MobiDB-lite"/>
    </source>
</evidence>
<feature type="region of interest" description="Disordered" evidence="2">
    <location>
        <begin position="483"/>
        <end position="508"/>
    </location>
</feature>
<proteinExistence type="predicted"/>
<evidence type="ECO:0000256" key="1">
    <source>
        <dbReference type="SAM" id="Coils"/>
    </source>
</evidence>
<keyword evidence="4" id="KW-1185">Reference proteome</keyword>